<evidence type="ECO:0000256" key="6">
    <source>
        <dbReference type="ARBA" id="ARBA00023136"/>
    </source>
</evidence>
<keyword evidence="6 7" id="KW-0472">Membrane</keyword>
<organism evidence="9">
    <name type="scientific">Caldilineaceae bacterium SB0662_bin_9</name>
    <dbReference type="NCBI Taxonomy" id="2605258"/>
    <lineage>
        <taxon>Bacteria</taxon>
        <taxon>Bacillati</taxon>
        <taxon>Chloroflexota</taxon>
        <taxon>Caldilineae</taxon>
        <taxon>Caldilineales</taxon>
        <taxon>Caldilineaceae</taxon>
    </lineage>
</organism>
<sequence length="299" mass="33373">MAAKLSGLQRKEELAGYLFILPNLIGFLVFLVFPILAAIYLTFTEWELSAPPTFAGLANFRAMIGDDIFLKAFGNTFYYAFVAVPTGVFLAFVLALGVNRPMRGVFAFRLIYFLPHVTLTVAAAIVWAWIYHPEFGIINYLLSLIGIQGPNWLFNSKSAMPALIIMSNWKGIGYAMLIFLAGLQGVPAELYEAAVMDGANGWYRLVKITIPMLSPTTFFVLTTSFIGAFQGFDQFYIMTNGGPSFATTTLVLHIFNNGFRYFKMGYASSMAFVLFLCILFITLIQWTSAKTWVHGFTQD</sequence>
<dbReference type="InterPro" id="IPR000515">
    <property type="entry name" value="MetI-like"/>
</dbReference>
<dbReference type="PANTHER" id="PTHR30193">
    <property type="entry name" value="ABC TRANSPORTER PERMEASE PROTEIN"/>
    <property type="match status" value="1"/>
</dbReference>
<dbReference type="GO" id="GO:0055085">
    <property type="term" value="P:transmembrane transport"/>
    <property type="evidence" value="ECO:0007669"/>
    <property type="project" value="InterPro"/>
</dbReference>
<dbReference type="EMBL" id="VXPY01000093">
    <property type="protein sequence ID" value="MYD91209.1"/>
    <property type="molecule type" value="Genomic_DNA"/>
</dbReference>
<dbReference type="Pfam" id="PF00528">
    <property type="entry name" value="BPD_transp_1"/>
    <property type="match status" value="1"/>
</dbReference>
<dbReference type="InterPro" id="IPR051393">
    <property type="entry name" value="ABC_transporter_permease"/>
</dbReference>
<feature type="transmembrane region" description="Helical" evidence="7">
    <location>
        <begin position="137"/>
        <end position="155"/>
    </location>
</feature>
<dbReference type="CDD" id="cd06261">
    <property type="entry name" value="TM_PBP2"/>
    <property type="match status" value="1"/>
</dbReference>
<keyword evidence="3" id="KW-1003">Cell membrane</keyword>
<evidence type="ECO:0000259" key="8">
    <source>
        <dbReference type="PROSITE" id="PS50928"/>
    </source>
</evidence>
<dbReference type="AlphaFoldDB" id="A0A6B1DU10"/>
<dbReference type="PANTHER" id="PTHR30193:SF37">
    <property type="entry name" value="INNER MEMBRANE ABC TRANSPORTER PERMEASE PROTEIN YCJO"/>
    <property type="match status" value="1"/>
</dbReference>
<evidence type="ECO:0000313" key="9">
    <source>
        <dbReference type="EMBL" id="MYD91209.1"/>
    </source>
</evidence>
<dbReference type="GO" id="GO:0005886">
    <property type="term" value="C:plasma membrane"/>
    <property type="evidence" value="ECO:0007669"/>
    <property type="project" value="UniProtKB-SubCell"/>
</dbReference>
<gene>
    <name evidence="9" type="ORF">F4Y08_12880</name>
</gene>
<comment type="similarity">
    <text evidence="7">Belongs to the binding-protein-dependent transport system permease family.</text>
</comment>
<comment type="caution">
    <text evidence="9">The sequence shown here is derived from an EMBL/GenBank/DDBJ whole genome shotgun (WGS) entry which is preliminary data.</text>
</comment>
<dbReference type="PROSITE" id="PS50928">
    <property type="entry name" value="ABC_TM1"/>
    <property type="match status" value="1"/>
</dbReference>
<keyword evidence="5 7" id="KW-1133">Transmembrane helix</keyword>
<comment type="subcellular location">
    <subcellularLocation>
        <location evidence="1 7">Cell membrane</location>
        <topology evidence="1 7">Multi-pass membrane protein</topology>
    </subcellularLocation>
</comment>
<keyword evidence="2 7" id="KW-0813">Transport</keyword>
<evidence type="ECO:0000256" key="4">
    <source>
        <dbReference type="ARBA" id="ARBA00022692"/>
    </source>
</evidence>
<accession>A0A6B1DU10</accession>
<keyword evidence="4 7" id="KW-0812">Transmembrane</keyword>
<dbReference type="SUPFAM" id="SSF161098">
    <property type="entry name" value="MetI-like"/>
    <property type="match status" value="1"/>
</dbReference>
<feature type="transmembrane region" description="Helical" evidence="7">
    <location>
        <begin position="14"/>
        <end position="43"/>
    </location>
</feature>
<dbReference type="Gene3D" id="1.10.3720.10">
    <property type="entry name" value="MetI-like"/>
    <property type="match status" value="1"/>
</dbReference>
<feature type="transmembrane region" description="Helical" evidence="7">
    <location>
        <begin position="110"/>
        <end position="131"/>
    </location>
</feature>
<feature type="transmembrane region" description="Helical" evidence="7">
    <location>
        <begin position="261"/>
        <end position="284"/>
    </location>
</feature>
<evidence type="ECO:0000256" key="7">
    <source>
        <dbReference type="RuleBase" id="RU363032"/>
    </source>
</evidence>
<evidence type="ECO:0000256" key="1">
    <source>
        <dbReference type="ARBA" id="ARBA00004651"/>
    </source>
</evidence>
<feature type="transmembrane region" description="Helical" evidence="7">
    <location>
        <begin position="208"/>
        <end position="228"/>
    </location>
</feature>
<feature type="domain" description="ABC transmembrane type-1" evidence="8">
    <location>
        <begin position="73"/>
        <end position="285"/>
    </location>
</feature>
<evidence type="ECO:0000256" key="2">
    <source>
        <dbReference type="ARBA" id="ARBA00022448"/>
    </source>
</evidence>
<evidence type="ECO:0000256" key="3">
    <source>
        <dbReference type="ARBA" id="ARBA00022475"/>
    </source>
</evidence>
<feature type="transmembrane region" description="Helical" evidence="7">
    <location>
        <begin position="167"/>
        <end position="188"/>
    </location>
</feature>
<feature type="transmembrane region" description="Helical" evidence="7">
    <location>
        <begin position="77"/>
        <end position="98"/>
    </location>
</feature>
<proteinExistence type="inferred from homology"/>
<protein>
    <submittedName>
        <fullName evidence="9">Sugar ABC transporter permease</fullName>
    </submittedName>
</protein>
<evidence type="ECO:0000256" key="5">
    <source>
        <dbReference type="ARBA" id="ARBA00022989"/>
    </source>
</evidence>
<reference evidence="9" key="1">
    <citation type="submission" date="2019-09" db="EMBL/GenBank/DDBJ databases">
        <title>Characterisation of the sponge microbiome using genome-centric metagenomics.</title>
        <authorList>
            <person name="Engelberts J.P."/>
            <person name="Robbins S.J."/>
            <person name="De Goeij J.M."/>
            <person name="Aranda M."/>
            <person name="Bell S.C."/>
            <person name="Webster N.S."/>
        </authorList>
    </citation>
    <scope>NUCLEOTIDE SEQUENCE</scope>
    <source>
        <strain evidence="9">SB0662_bin_9</strain>
    </source>
</reference>
<dbReference type="InterPro" id="IPR035906">
    <property type="entry name" value="MetI-like_sf"/>
</dbReference>
<name>A0A6B1DU10_9CHLR</name>